<sequence length="426" mass="49494">MLKDKKVTIFIIIFMCMIVGLFGKTVELIFWTHEDPNRTPLEEAYIAEFQKMYPEVKITRVTYPSSKIREVVLTAFSARKGPDIFNMEIQDAYPYVVNERVAPVDLKALGLKSYDDLLSLYIEGTMDPVIYNDKVYGLPLEVTNWCMYLNKKYFREVGLDPEKDYPKTWEDVMRISEKLVIRDGEIILRRGFDFRYPYYFTEWLPLVEQLGGSLLSEDGKTAIINDGAWLKALQFMKDWGPQGKNLGSPTYQPARNDFNRDNNSVTMCMSGLYQIDRIKAQNPEFYESGEWMVVPFPVFENAVNDVRCNYYGHYYMVNAESSKEKQEYAWKFINFMLTHPEDYLLKVGLIQPKKTLLDSDVFKNYPYANVFMSDLAKSHPVPLHPKGPQLEQLLKEAIESVMLTNTTPEQALATLKKKANELLKED</sequence>
<gene>
    <name evidence="2" type="primary">ugpB1</name>
    <name evidence="2" type="ORF">DTL3_1506</name>
</gene>
<keyword evidence="1" id="KW-0472">Membrane</keyword>
<dbReference type="InterPro" id="IPR006059">
    <property type="entry name" value="SBP"/>
</dbReference>
<proteinExistence type="predicted"/>
<dbReference type="PANTHER" id="PTHR43649">
    <property type="entry name" value="ARABINOSE-BINDING PROTEIN-RELATED"/>
    <property type="match status" value="1"/>
</dbReference>
<dbReference type="EMBL" id="LN824141">
    <property type="protein sequence ID" value="CEP78797.1"/>
    <property type="molecule type" value="Genomic_DNA"/>
</dbReference>
<evidence type="ECO:0000313" key="2">
    <source>
        <dbReference type="EMBL" id="CEP78797.1"/>
    </source>
</evidence>
<dbReference type="SUPFAM" id="SSF53850">
    <property type="entry name" value="Periplasmic binding protein-like II"/>
    <property type="match status" value="1"/>
</dbReference>
<protein>
    <submittedName>
        <fullName evidence="2">ABC transporter substrate-binding protein</fullName>
    </submittedName>
</protein>
<dbReference type="InterPro" id="IPR050490">
    <property type="entry name" value="Bact_solute-bd_prot1"/>
</dbReference>
<dbReference type="Gene3D" id="3.40.190.10">
    <property type="entry name" value="Periplasmic binding protein-like II"/>
    <property type="match status" value="1"/>
</dbReference>
<evidence type="ECO:0000256" key="1">
    <source>
        <dbReference type="SAM" id="Phobius"/>
    </source>
</evidence>
<keyword evidence="3" id="KW-1185">Reference proteome</keyword>
<evidence type="ECO:0000313" key="3">
    <source>
        <dbReference type="Proteomes" id="UP000032809"/>
    </source>
</evidence>
<organism evidence="2 3">
    <name type="scientific">Defluviitoga tunisiensis</name>
    <dbReference type="NCBI Taxonomy" id="1006576"/>
    <lineage>
        <taxon>Bacteria</taxon>
        <taxon>Thermotogati</taxon>
        <taxon>Thermotogota</taxon>
        <taxon>Thermotogae</taxon>
        <taxon>Petrotogales</taxon>
        <taxon>Petrotogaceae</taxon>
        <taxon>Defluviitoga</taxon>
    </lineage>
</organism>
<dbReference type="PATRIC" id="fig|1006576.9.peg.1503"/>
<dbReference type="PANTHER" id="PTHR43649:SF12">
    <property type="entry name" value="DIACETYLCHITOBIOSE BINDING PROTEIN DASA"/>
    <property type="match status" value="1"/>
</dbReference>
<dbReference type="HOGENOM" id="CLU_031285_10_1_0"/>
<dbReference type="CDD" id="cd14748">
    <property type="entry name" value="PBP2_UgpB"/>
    <property type="match status" value="1"/>
</dbReference>
<dbReference type="AlphaFoldDB" id="A0A0C7NSL0"/>
<name>A0A0C7NSL0_DEFTU</name>
<dbReference type="STRING" id="1006576.DTL3_1506"/>
<dbReference type="Proteomes" id="UP000032809">
    <property type="component" value="Chromosome I"/>
</dbReference>
<dbReference type="Pfam" id="PF01547">
    <property type="entry name" value="SBP_bac_1"/>
    <property type="match status" value="1"/>
</dbReference>
<accession>A0A0C7NSL0</accession>
<keyword evidence="1" id="KW-1133">Transmembrane helix</keyword>
<dbReference type="RefSeq" id="WP_052670433.1">
    <property type="nucleotide sequence ID" value="NZ_LN824141.1"/>
</dbReference>
<keyword evidence="1" id="KW-0812">Transmembrane</keyword>
<feature type="transmembrane region" description="Helical" evidence="1">
    <location>
        <begin position="7"/>
        <end position="31"/>
    </location>
</feature>
<dbReference type="KEGG" id="dtn:DTL3_1506"/>
<reference evidence="3" key="1">
    <citation type="submission" date="2014-11" db="EMBL/GenBank/DDBJ databases">
        <authorList>
            <person name="Wibberg D."/>
        </authorList>
    </citation>
    <scope>NUCLEOTIDE SEQUENCE [LARGE SCALE GENOMIC DNA]</scope>
    <source>
        <strain evidence="3">L3</strain>
    </source>
</reference>